<dbReference type="GO" id="GO:0010976">
    <property type="term" value="P:positive regulation of neuron projection development"/>
    <property type="evidence" value="ECO:0007669"/>
    <property type="project" value="TreeGrafter"/>
</dbReference>
<dbReference type="GO" id="GO:0005938">
    <property type="term" value="C:cell cortex"/>
    <property type="evidence" value="ECO:0007669"/>
    <property type="project" value="UniProtKB-SubCell"/>
</dbReference>
<dbReference type="PANTHER" id="PTHR13759">
    <property type="entry name" value="TWINFILIN"/>
    <property type="match status" value="1"/>
</dbReference>
<dbReference type="CDD" id="cd11284">
    <property type="entry name" value="ADF_Twf-C_like"/>
    <property type="match status" value="1"/>
</dbReference>
<keyword evidence="7" id="KW-0206">Cytoskeleton</keyword>
<dbReference type="GO" id="GO:0005884">
    <property type="term" value="C:actin filament"/>
    <property type="evidence" value="ECO:0007669"/>
    <property type="project" value="TreeGrafter"/>
</dbReference>
<dbReference type="InterPro" id="IPR028458">
    <property type="entry name" value="Twinfilin"/>
</dbReference>
<dbReference type="FunFam" id="3.40.20.10:FF:000042">
    <property type="entry name" value="Actin depolymerizing protein"/>
    <property type="match status" value="1"/>
</dbReference>
<keyword evidence="4" id="KW-0963">Cytoplasm</keyword>
<evidence type="ECO:0000256" key="1">
    <source>
        <dbReference type="ARBA" id="ARBA00004245"/>
    </source>
</evidence>
<dbReference type="InterPro" id="IPR029006">
    <property type="entry name" value="ADF-H/Gelsolin-like_dom_sf"/>
</dbReference>
<dbReference type="Proteomes" id="UP000321570">
    <property type="component" value="Unassembled WGS sequence"/>
</dbReference>
<dbReference type="InterPro" id="IPR002108">
    <property type="entry name" value="ADF-H"/>
</dbReference>
<dbReference type="PROSITE" id="PS51263">
    <property type="entry name" value="ADF_H"/>
    <property type="match status" value="2"/>
</dbReference>
<evidence type="ECO:0000256" key="3">
    <source>
        <dbReference type="ARBA" id="ARBA00009557"/>
    </source>
</evidence>
<comment type="similarity">
    <text evidence="3">Belongs to the actin-binding proteins ADF family. Twinfilin subfamily.</text>
</comment>
<proteinExistence type="inferred from homology"/>
<feature type="domain" description="ADF-H" evidence="12">
    <location>
        <begin position="5"/>
        <end position="139"/>
    </location>
</feature>
<evidence type="ECO:0000256" key="6">
    <source>
        <dbReference type="ARBA" id="ARBA00023203"/>
    </source>
</evidence>
<accession>A0A564ZDE3</accession>
<evidence type="ECO:0000259" key="12">
    <source>
        <dbReference type="PROSITE" id="PS51263"/>
    </source>
</evidence>
<dbReference type="GO" id="GO:0010591">
    <property type="term" value="P:regulation of lamellipodium assembly"/>
    <property type="evidence" value="ECO:0007669"/>
    <property type="project" value="TreeGrafter"/>
</dbReference>
<gene>
    <name evidence="13" type="ORF">WMSIL1_LOCUS14837</name>
</gene>
<dbReference type="GO" id="GO:0030016">
    <property type="term" value="C:myofibril"/>
    <property type="evidence" value="ECO:0007669"/>
    <property type="project" value="TreeGrafter"/>
</dbReference>
<evidence type="ECO:0000256" key="8">
    <source>
        <dbReference type="ARBA" id="ARBA00038532"/>
    </source>
</evidence>
<evidence type="ECO:0000256" key="10">
    <source>
        <dbReference type="ARBA" id="ARBA00069496"/>
    </source>
</evidence>
<comment type="subcellular location">
    <subcellularLocation>
        <location evidence="2">Cytoplasm</location>
        <location evidence="2">Cell cortex</location>
    </subcellularLocation>
    <subcellularLocation>
        <location evidence="1">Cytoplasm</location>
        <location evidence="1">Cytoskeleton</location>
    </subcellularLocation>
</comment>
<dbReference type="FunFam" id="3.40.20.10:FF:000007">
    <property type="entry name" value="Twinfilin-1 isoform 1"/>
    <property type="match status" value="1"/>
</dbReference>
<keyword evidence="5" id="KW-0677">Repeat</keyword>
<dbReference type="CDD" id="cd11285">
    <property type="entry name" value="ADF_Twf-N_like"/>
    <property type="match status" value="1"/>
</dbReference>
<protein>
    <recommendedName>
        <fullName evidence="10">Twinfilin</fullName>
    </recommendedName>
</protein>
<dbReference type="Pfam" id="PF00241">
    <property type="entry name" value="Cofilin_ADF"/>
    <property type="match status" value="2"/>
</dbReference>
<evidence type="ECO:0000256" key="11">
    <source>
        <dbReference type="SAM" id="MobiDB-lite"/>
    </source>
</evidence>
<dbReference type="Gene3D" id="3.40.20.10">
    <property type="entry name" value="Severin"/>
    <property type="match status" value="2"/>
</dbReference>
<reference evidence="13 14" key="1">
    <citation type="submission" date="2019-07" db="EMBL/GenBank/DDBJ databases">
        <authorList>
            <person name="Jastrzebski P J."/>
            <person name="Paukszto L."/>
            <person name="Jastrzebski P J."/>
        </authorList>
    </citation>
    <scope>NUCLEOTIDE SEQUENCE [LARGE SCALE GENOMIC DNA]</scope>
    <source>
        <strain evidence="13 14">WMS-il1</strain>
    </source>
</reference>
<dbReference type="SMART" id="SM00102">
    <property type="entry name" value="ADF"/>
    <property type="match status" value="2"/>
</dbReference>
<evidence type="ECO:0000313" key="14">
    <source>
        <dbReference type="Proteomes" id="UP000321570"/>
    </source>
</evidence>
<keyword evidence="14" id="KW-1185">Reference proteome</keyword>
<keyword evidence="6" id="KW-0009">Actin-binding</keyword>
<dbReference type="SUPFAM" id="SSF55753">
    <property type="entry name" value="Actin depolymerizing proteins"/>
    <property type="match status" value="2"/>
</dbReference>
<evidence type="ECO:0000256" key="9">
    <source>
        <dbReference type="ARBA" id="ARBA00056419"/>
    </source>
</evidence>
<feature type="region of interest" description="Disordered" evidence="11">
    <location>
        <begin position="319"/>
        <end position="339"/>
    </location>
</feature>
<feature type="domain" description="ADF-H" evidence="12">
    <location>
        <begin position="174"/>
        <end position="313"/>
    </location>
</feature>
<dbReference type="AlphaFoldDB" id="A0A564ZDE3"/>
<sequence length="339" mass="38439">MAAQSGIVANGKLLTKLAEAKQGSIRVIHMQIEDEQIQLRKVIPISGDWKEDFDRSIQPLLDFTNASYILYRLDSKNSLGYEWLLLTWIPNEAHVKQKTLYASTRNAFRRQFGEGYLADDILCHDKHDISLAGYERHVACKKAPAPLTHAEAQAQEMVSDQIVHASINDGHSSMGGLVFELTASSTQSVKDFANGKLNYLQFQIDIPKEEIFVSEWKSKLKPEEVGSLTPANTGSYHLYRFVHEFEGARHCSVVFLHTIPGYQSPIKERMLYSSCKGNLIDCLTRRYGIEIQRKLEIEDFKEFTTVFLTDTLHPKEVETPLAFSRPKGPAGRGPRRLIK</sequence>
<comment type="subunit">
    <text evidence="8">Interacts with G-actin; ADP-actin form.</text>
</comment>
<dbReference type="EMBL" id="CABIJS010000717">
    <property type="protein sequence ID" value="VUZ57389.1"/>
    <property type="molecule type" value="Genomic_DNA"/>
</dbReference>
<dbReference type="GO" id="GO:0051016">
    <property type="term" value="P:barbed-end actin filament capping"/>
    <property type="evidence" value="ECO:0007669"/>
    <property type="project" value="TreeGrafter"/>
</dbReference>
<name>A0A564ZDE3_HYMDI</name>
<dbReference type="GO" id="GO:0003785">
    <property type="term" value="F:actin monomer binding"/>
    <property type="evidence" value="ECO:0007669"/>
    <property type="project" value="TreeGrafter"/>
</dbReference>
<evidence type="ECO:0000256" key="7">
    <source>
        <dbReference type="ARBA" id="ARBA00023212"/>
    </source>
</evidence>
<dbReference type="PANTHER" id="PTHR13759:SF1">
    <property type="entry name" value="TWINFILIN"/>
    <property type="match status" value="1"/>
</dbReference>
<evidence type="ECO:0000256" key="5">
    <source>
        <dbReference type="ARBA" id="ARBA00022737"/>
    </source>
</evidence>
<evidence type="ECO:0000256" key="2">
    <source>
        <dbReference type="ARBA" id="ARBA00004544"/>
    </source>
</evidence>
<evidence type="ECO:0000256" key="4">
    <source>
        <dbReference type="ARBA" id="ARBA00022490"/>
    </source>
</evidence>
<comment type="function">
    <text evidence="9">Actin-binding protein involved in motile and morphological processes. Inhibits actin polymerization, likely by sequestering G-actin.</text>
</comment>
<organism evidence="13 14">
    <name type="scientific">Hymenolepis diminuta</name>
    <name type="common">Rat tapeworm</name>
    <dbReference type="NCBI Taxonomy" id="6216"/>
    <lineage>
        <taxon>Eukaryota</taxon>
        <taxon>Metazoa</taxon>
        <taxon>Spiralia</taxon>
        <taxon>Lophotrochozoa</taxon>
        <taxon>Platyhelminthes</taxon>
        <taxon>Cestoda</taxon>
        <taxon>Eucestoda</taxon>
        <taxon>Cyclophyllidea</taxon>
        <taxon>Hymenolepididae</taxon>
        <taxon>Hymenolepis</taxon>
    </lineage>
</organism>
<dbReference type="GO" id="GO:0030042">
    <property type="term" value="P:actin filament depolymerization"/>
    <property type="evidence" value="ECO:0007669"/>
    <property type="project" value="TreeGrafter"/>
</dbReference>
<dbReference type="GO" id="GO:0051015">
    <property type="term" value="F:actin filament binding"/>
    <property type="evidence" value="ECO:0007669"/>
    <property type="project" value="TreeGrafter"/>
</dbReference>
<evidence type="ECO:0000313" key="13">
    <source>
        <dbReference type="EMBL" id="VUZ57389.1"/>
    </source>
</evidence>